<dbReference type="EMBL" id="BLJE01000003">
    <property type="protein sequence ID" value="GFE65897.1"/>
    <property type="molecule type" value="Genomic_DNA"/>
</dbReference>
<keyword evidence="3" id="KW-1185">Reference proteome</keyword>
<dbReference type="SUPFAM" id="SSF53474">
    <property type="entry name" value="alpha/beta-Hydrolases"/>
    <property type="match status" value="1"/>
</dbReference>
<dbReference type="RefSeq" id="WP_159808434.1">
    <property type="nucleotide sequence ID" value="NZ_BLJE01000003.1"/>
</dbReference>
<dbReference type="OrthoDB" id="5416147at2"/>
<feature type="domain" description="Serine aminopeptidase S33" evidence="1">
    <location>
        <begin position="79"/>
        <end position="281"/>
    </location>
</feature>
<evidence type="ECO:0000313" key="3">
    <source>
        <dbReference type="Proteomes" id="UP000436822"/>
    </source>
</evidence>
<organism evidence="2 3">
    <name type="scientific">Litoreibacter roseus</name>
    <dbReference type="NCBI Taxonomy" id="2601869"/>
    <lineage>
        <taxon>Bacteria</taxon>
        <taxon>Pseudomonadati</taxon>
        <taxon>Pseudomonadota</taxon>
        <taxon>Alphaproteobacteria</taxon>
        <taxon>Rhodobacterales</taxon>
        <taxon>Roseobacteraceae</taxon>
        <taxon>Litoreibacter</taxon>
    </lineage>
</organism>
<protein>
    <submittedName>
        <fullName evidence="2">Lysophospholipase</fullName>
    </submittedName>
</protein>
<dbReference type="Pfam" id="PF12146">
    <property type="entry name" value="Hydrolase_4"/>
    <property type="match status" value="1"/>
</dbReference>
<evidence type="ECO:0000259" key="1">
    <source>
        <dbReference type="Pfam" id="PF12146"/>
    </source>
</evidence>
<accession>A0A6N6JIX5</accession>
<reference evidence="2 3" key="1">
    <citation type="submission" date="2019-12" db="EMBL/GenBank/DDBJ databases">
        <title>Litoreibacter badius sp. nov., a novel bacteriochlorophyll a-containing bacterium in the genus Litoreibacter.</title>
        <authorList>
            <person name="Kanamuro M."/>
            <person name="Takabe Y."/>
            <person name="Mori K."/>
            <person name="Takaichi S."/>
            <person name="Hanada S."/>
        </authorList>
    </citation>
    <scope>NUCLEOTIDE SEQUENCE [LARGE SCALE GENOMIC DNA]</scope>
    <source>
        <strain evidence="2 3">K6</strain>
    </source>
</reference>
<dbReference type="AlphaFoldDB" id="A0A6N6JIX5"/>
<name>A0A6N6JIX5_9RHOB</name>
<sequence length="326" mass="35200">MKTALKWLILSGLLLSSIIALIFVFAPREGVDTEISFSAKMLPEDLDEYLASREARFDDIVPGVQKRIIWAGAPGEKTDLSVIYIHGFSATSEEIRPVSDNVAEALGANLFYTRLAGHGRDGAAMAEPTAGDWLEDTAEALAIGRRLGQRVLVISTSTGGTLTAITATQPALMENVAGLVFISPNFAVVNPAAGMLRWPFVRYWGPLVVGETLGFTPSSEAHEKYWTHQYPTIATVPLSAVIDHARAEDFSETTVPALFVYSEDDWVVSPSATKDVAADWGGDTTMIPVVLGEGDDRFNHVIAGDILSPGQTAPMVDRILNWVAQL</sequence>
<proteinExistence type="predicted"/>
<dbReference type="InterPro" id="IPR022742">
    <property type="entry name" value="Hydrolase_4"/>
</dbReference>
<gene>
    <name evidence="2" type="ORF">KIN_29710</name>
</gene>
<comment type="caution">
    <text evidence="2">The sequence shown here is derived from an EMBL/GenBank/DDBJ whole genome shotgun (WGS) entry which is preliminary data.</text>
</comment>
<dbReference type="Proteomes" id="UP000436822">
    <property type="component" value="Unassembled WGS sequence"/>
</dbReference>
<dbReference type="Gene3D" id="3.40.50.1820">
    <property type="entry name" value="alpha/beta hydrolase"/>
    <property type="match status" value="1"/>
</dbReference>
<evidence type="ECO:0000313" key="2">
    <source>
        <dbReference type="EMBL" id="GFE65897.1"/>
    </source>
</evidence>
<dbReference type="InterPro" id="IPR029058">
    <property type="entry name" value="AB_hydrolase_fold"/>
</dbReference>